<evidence type="ECO:0000256" key="1">
    <source>
        <dbReference type="ARBA" id="ARBA00022729"/>
    </source>
</evidence>
<dbReference type="Gene3D" id="2.60.120.290">
    <property type="entry name" value="Spermadhesin, CUB domain"/>
    <property type="match status" value="13"/>
</dbReference>
<accession>A0A6F9DAD0</accession>
<reference evidence="7" key="1">
    <citation type="submission" date="2020-04" db="EMBL/GenBank/DDBJ databases">
        <authorList>
            <person name="Neveu A P."/>
        </authorList>
    </citation>
    <scope>NUCLEOTIDE SEQUENCE</scope>
    <source>
        <tissue evidence="7">Whole embryo</tissue>
    </source>
</reference>
<organism evidence="7">
    <name type="scientific">Phallusia mammillata</name>
    <dbReference type="NCBI Taxonomy" id="59560"/>
    <lineage>
        <taxon>Eukaryota</taxon>
        <taxon>Metazoa</taxon>
        <taxon>Chordata</taxon>
        <taxon>Tunicata</taxon>
        <taxon>Ascidiacea</taxon>
        <taxon>Phlebobranchia</taxon>
        <taxon>Ascidiidae</taxon>
        <taxon>Phallusia</taxon>
    </lineage>
</organism>
<feature type="domain" description="CUB" evidence="6">
    <location>
        <begin position="860"/>
        <end position="976"/>
    </location>
</feature>
<keyword evidence="1" id="KW-0732">Signal</keyword>
<evidence type="ECO:0000256" key="2">
    <source>
        <dbReference type="ARBA" id="ARBA00022737"/>
    </source>
</evidence>
<dbReference type="FunFam" id="2.60.120.290:FF:000005">
    <property type="entry name" value="Procollagen C-endopeptidase enhancer 1"/>
    <property type="match status" value="2"/>
</dbReference>
<feature type="disulfide bond" evidence="5">
    <location>
        <begin position="739"/>
        <end position="766"/>
    </location>
</feature>
<evidence type="ECO:0000259" key="6">
    <source>
        <dbReference type="PROSITE" id="PS01180"/>
    </source>
</evidence>
<evidence type="ECO:0000256" key="5">
    <source>
        <dbReference type="PROSITE-ProRule" id="PRU00059"/>
    </source>
</evidence>
<feature type="domain" description="CUB" evidence="6">
    <location>
        <begin position="978"/>
        <end position="1090"/>
    </location>
</feature>
<feature type="domain" description="CUB" evidence="6">
    <location>
        <begin position="263"/>
        <end position="379"/>
    </location>
</feature>
<feature type="domain" description="CUB" evidence="6">
    <location>
        <begin position="1097"/>
        <end position="1214"/>
    </location>
</feature>
<feature type="disulfide bond" evidence="5">
    <location>
        <begin position="505"/>
        <end position="532"/>
    </location>
</feature>
<feature type="domain" description="CUB" evidence="6">
    <location>
        <begin position="505"/>
        <end position="620"/>
    </location>
</feature>
<keyword evidence="4" id="KW-0325">Glycoprotein</keyword>
<gene>
    <name evidence="7" type="primary">Cubn-003</name>
</gene>
<dbReference type="SMART" id="SM00042">
    <property type="entry name" value="CUB"/>
    <property type="match status" value="13"/>
</dbReference>
<feature type="domain" description="CUB" evidence="6">
    <location>
        <begin position="739"/>
        <end position="859"/>
    </location>
</feature>
<protein>
    <submittedName>
        <fullName evidence="7">Cubilin</fullName>
    </submittedName>
</protein>
<dbReference type="InterPro" id="IPR000859">
    <property type="entry name" value="CUB_dom"/>
</dbReference>
<feature type="domain" description="CUB" evidence="6">
    <location>
        <begin position="1339"/>
        <end position="1451"/>
    </location>
</feature>
<evidence type="ECO:0000313" key="7">
    <source>
        <dbReference type="EMBL" id="CAB3234608.1"/>
    </source>
</evidence>
<feature type="domain" description="CUB" evidence="6">
    <location>
        <begin position="1455"/>
        <end position="1575"/>
    </location>
</feature>
<dbReference type="Pfam" id="PF00431">
    <property type="entry name" value="CUB"/>
    <property type="match status" value="13"/>
</dbReference>
<dbReference type="EMBL" id="LR784247">
    <property type="protein sequence ID" value="CAB3234608.1"/>
    <property type="molecule type" value="mRNA"/>
</dbReference>
<feature type="domain" description="CUB" evidence="6">
    <location>
        <begin position="622"/>
        <end position="735"/>
    </location>
</feature>
<dbReference type="PROSITE" id="PS01180">
    <property type="entry name" value="CUB"/>
    <property type="match status" value="13"/>
</dbReference>
<comment type="caution">
    <text evidence="5">Lacks conserved residue(s) required for the propagation of feature annotation.</text>
</comment>
<evidence type="ECO:0000256" key="3">
    <source>
        <dbReference type="ARBA" id="ARBA00023157"/>
    </source>
</evidence>
<feature type="domain" description="CUB" evidence="6">
    <location>
        <begin position="145"/>
        <end position="261"/>
    </location>
</feature>
<name>A0A6F9DAD0_9ASCI</name>
<dbReference type="FunFam" id="2.60.120.290:FF:000013">
    <property type="entry name" value="Membrane frizzled-related protein"/>
    <property type="match status" value="6"/>
</dbReference>
<feature type="domain" description="CUB" evidence="6">
    <location>
        <begin position="383"/>
        <end position="500"/>
    </location>
</feature>
<feature type="domain" description="CUB" evidence="6">
    <location>
        <begin position="1218"/>
        <end position="1337"/>
    </location>
</feature>
<dbReference type="InterPro" id="IPR035914">
    <property type="entry name" value="Sperma_CUB_dom_sf"/>
</dbReference>
<dbReference type="PANTHER" id="PTHR24251">
    <property type="entry name" value="OVOCHYMASE-RELATED"/>
    <property type="match status" value="1"/>
</dbReference>
<dbReference type="SUPFAM" id="SSF49854">
    <property type="entry name" value="Spermadhesin, CUB domain"/>
    <property type="match status" value="13"/>
</dbReference>
<proteinExistence type="evidence at transcript level"/>
<keyword evidence="2" id="KW-0677">Repeat</keyword>
<feature type="disulfide bond" evidence="5">
    <location>
        <begin position="1218"/>
        <end position="1245"/>
    </location>
</feature>
<keyword evidence="3 5" id="KW-1015">Disulfide bond</keyword>
<feature type="disulfide bond" evidence="5">
    <location>
        <begin position="622"/>
        <end position="649"/>
    </location>
</feature>
<dbReference type="CDD" id="cd00041">
    <property type="entry name" value="CUB"/>
    <property type="match status" value="13"/>
</dbReference>
<dbReference type="FunFam" id="2.60.120.290:FF:000003">
    <property type="entry name" value="Neuropilin"/>
    <property type="match status" value="1"/>
</dbReference>
<evidence type="ECO:0000256" key="4">
    <source>
        <dbReference type="ARBA" id="ARBA00023180"/>
    </source>
</evidence>
<feature type="domain" description="CUB" evidence="6">
    <location>
        <begin position="16"/>
        <end position="141"/>
    </location>
</feature>
<sequence>MSVGYYGFNASYQQGCGGFISSDLGAVESPNFPNQYPPNTYCVWDVVSTLGSNITLTFDPQFGITNSDSGCDATKGDSLQLLNGRELDAPPLTPNNGAGSGFYCGSSPPQNLQTQANGLMVIFKTDASGNSNGFRFTFSAELGDCGSLLSLTDQVTSGTLSSPNYPSNYPTGIDCYWIIQVPATEAVQLDFTSFNVEVHSNCDYDYVLVLDGRTGDGAVLGKFCGNTQPPTTKSTSNEMTIRFRSDPYTVAGGFQATYSIAACGGTLVGTGGKITSPEYPSNYPLSTSCSWVVRGPAYHFLSFDFDMLDLATSDSSVCGDGTGDYIEFRTFNFTGPLLATVCGNTIPDTIDTVTNVVYITFVSDGSDNAGGFNMSYLASEDACGADLNNAGGAISSPNYPNAYDHARTCTWNIVVAVDRRVTLTFNAFAVEDPYEEDGVCYWDYIEVFNGVNPNSPSLRGRICGAQLPSPFESSGNTMRVVFVTDASVSNGGFLATYSSTEPRICGGLLNSQNGGFFTTPNYPKAYDNSMECLWTIANPNNVNSTTLITFTAFAVENHIVCDYDYVSLRAGATYDGYPVGTYCGHTKPDPIPIASPQNFVQFISDPYVTDTGFNATYRFTRCGGFIGGSTDGVITTPNYPSPYDHDDYCLWTIAVVEGHKVNLLFTNFTIELHNSCLYDYLKIFNGPTIDSPLVDTYCGTNKPTQFQSGSNTVTLLFQSDFSVSTGGFRVEWSEDGSGCGNIIFHDHAGSITSPNYPNNYPRNSNCIWQMFVDPAYHLDVTFDDNFNIEYNDGCLYDYVAFYDGSSEFSPEITRFCGVSGDDTAPDGDPVKSSIQYLTVRFRSDFSTQHAGFKANWEAHCGLTITSESGTIQSPNYPSAYNHNEYCEFLITYDDDFKFIMLTFSQFDVEAGSGPGLCDYDFVKVYGGSDKNAPLLGTFCGSMRPNTPLSSEGSMLVVFSSDPAEFDYGFRATYESSDCGGMLTASSGSINAFTHSDIHNNRNCTWQIEISPAERLVEFKFSTFDLEAHSGCQYDYVKIYDGIDTNAPLIGTYCGNRAPSHVLSTANQMTVEYITDDLETGNGFTAGYRAMPGPAEGCGGTLTGDTGTFTTPDLDNSGNYDANLNCVWLINSDVNKVVTVEFTSFKLENESSPGICGFDHVDVRDGSSELNPLALVACGLQAPSPFISSTNQLFVRFVSDPYVEDTGFVARYSTSPTTCGGTFLAGSNYLTLNSPPVTGLPQALGCRWTIDAGTDKSKSVMINFLDLNIQSTSNQGSNCAVAYVELRDLPLGDYGQVRRYCGSELPEDFISLDQIVQVNLRADVGTTGSGFKLQYKITGCSRDIIQPYGQLFSPGWPDPLAALLDCQLTIKVPEDQQIQLFFNYFDVEYEPNCEFDYVLIRNGSSPDSPVIKRLCGNYIPDPVFVMTNEVFIQLVTDPYIEGNGYDITYTSSNNSCGGIVVGDHGSVYSTLYPQPYQPNTDCGFSIRTPAGRPTTIHITFIDVYLECGDNGCYCVDDLLYIYGGPDINSPLMSAYCGYGTLTDLKSPTNGAYIRLKTTDFPPGSRSNAGFRVDFES</sequence>